<evidence type="ECO:0000259" key="4">
    <source>
        <dbReference type="Pfam" id="PF00135"/>
    </source>
</evidence>
<dbReference type="InterPro" id="IPR019826">
    <property type="entry name" value="Carboxylesterase_B_AS"/>
</dbReference>
<dbReference type="PANTHER" id="PTHR11559">
    <property type="entry name" value="CARBOXYLESTERASE"/>
    <property type="match status" value="1"/>
</dbReference>
<evidence type="ECO:0000313" key="5">
    <source>
        <dbReference type="EMBL" id="MFD1534919.1"/>
    </source>
</evidence>
<dbReference type="EMBL" id="JBHUCP010000047">
    <property type="protein sequence ID" value="MFD1534919.1"/>
    <property type="molecule type" value="Genomic_DNA"/>
</dbReference>
<evidence type="ECO:0000256" key="3">
    <source>
        <dbReference type="RuleBase" id="RU361235"/>
    </source>
</evidence>
<accession>A0ABW4FWJ9</accession>
<evidence type="ECO:0000256" key="2">
    <source>
        <dbReference type="ARBA" id="ARBA00022801"/>
    </source>
</evidence>
<reference evidence="6" key="1">
    <citation type="journal article" date="2019" name="Int. J. Syst. Evol. Microbiol.">
        <title>The Global Catalogue of Microorganisms (GCM) 10K type strain sequencing project: providing services to taxonomists for standard genome sequencing and annotation.</title>
        <authorList>
            <consortium name="The Broad Institute Genomics Platform"/>
            <consortium name="The Broad Institute Genome Sequencing Center for Infectious Disease"/>
            <person name="Wu L."/>
            <person name="Ma J."/>
        </authorList>
    </citation>
    <scope>NUCLEOTIDE SEQUENCE [LARGE SCALE GENOMIC DNA]</scope>
    <source>
        <strain evidence="6">JCM 12165</strain>
    </source>
</reference>
<dbReference type="InterPro" id="IPR050309">
    <property type="entry name" value="Type-B_Carboxylest/Lipase"/>
</dbReference>
<dbReference type="PROSITE" id="PS00122">
    <property type="entry name" value="CARBOXYLESTERASE_B_1"/>
    <property type="match status" value="1"/>
</dbReference>
<dbReference type="Gene3D" id="3.40.50.1820">
    <property type="entry name" value="alpha/beta hydrolase"/>
    <property type="match status" value="1"/>
</dbReference>
<name>A0ABW4FWJ9_9PSEU</name>
<dbReference type="RefSeq" id="WP_343982709.1">
    <property type="nucleotide sequence ID" value="NZ_BAAAJG010000015.1"/>
</dbReference>
<dbReference type="Pfam" id="PF00135">
    <property type="entry name" value="COesterase"/>
    <property type="match status" value="1"/>
</dbReference>
<keyword evidence="2 3" id="KW-0378">Hydrolase</keyword>
<dbReference type="EC" id="3.1.1.-" evidence="3"/>
<evidence type="ECO:0000256" key="1">
    <source>
        <dbReference type="ARBA" id="ARBA00005964"/>
    </source>
</evidence>
<evidence type="ECO:0000313" key="6">
    <source>
        <dbReference type="Proteomes" id="UP001597145"/>
    </source>
</evidence>
<organism evidence="5 6">
    <name type="scientific">Pseudonocardia aurantiaca</name>
    <dbReference type="NCBI Taxonomy" id="75290"/>
    <lineage>
        <taxon>Bacteria</taxon>
        <taxon>Bacillati</taxon>
        <taxon>Actinomycetota</taxon>
        <taxon>Actinomycetes</taxon>
        <taxon>Pseudonocardiales</taxon>
        <taxon>Pseudonocardiaceae</taxon>
        <taxon>Pseudonocardia</taxon>
    </lineage>
</organism>
<sequence length="499" mass="53593">MTRIRVEQGVLEGNQRRGVFRFLGVPYAAPPVGNLRWAAPRPPAAWDGVRDATSFGNAAIQTADNGAILGAQQSEDCLYLNVWTPSLDPQARRPVMVWIHGGGFLNGAGSMPDYHGTSIAQRGVTYVSFNYRLGAFGFLDHPDAGGNAAVRDWVAALDWVSRNITAFGGDPDNVTIFGQSAGASAVRTLLATPTARGLFHRAILQSAGFEPPAALPHSARERVVEASTRLFEQLGGSAIEHLRQVPADQVRQASRLLSGTTPPPGEVHTPGNLVWCPTEDNQVVGPDLSCWDADVPVLFGHTGDEARFFITPRGPYGAPPGTVNPAELYTPATLARMATVLGGQRADDILGRLTGSPYEALAELFTGAMWTEPALASYLRFTNLGRTTYAYRFVHVSPGNRRTGMLAFHSSELPYVFGRLLPAEDYDEVDAHVSATLAHAWTEFARTGVPSSPDGTLWPAAVRTAPRLTVIDDKAHSCPLDISPTTEVINSLRVGASNH</sequence>
<keyword evidence="6" id="KW-1185">Reference proteome</keyword>
<gene>
    <name evidence="5" type="ORF">ACFSCY_36450</name>
</gene>
<dbReference type="Proteomes" id="UP001597145">
    <property type="component" value="Unassembled WGS sequence"/>
</dbReference>
<dbReference type="InterPro" id="IPR019819">
    <property type="entry name" value="Carboxylesterase_B_CS"/>
</dbReference>
<dbReference type="PROSITE" id="PS00941">
    <property type="entry name" value="CARBOXYLESTERASE_B_2"/>
    <property type="match status" value="1"/>
</dbReference>
<proteinExistence type="inferred from homology"/>
<protein>
    <recommendedName>
        <fullName evidence="3">Carboxylic ester hydrolase</fullName>
        <ecNumber evidence="3">3.1.1.-</ecNumber>
    </recommendedName>
</protein>
<feature type="domain" description="Carboxylesterase type B" evidence="4">
    <location>
        <begin position="3"/>
        <end position="474"/>
    </location>
</feature>
<comment type="similarity">
    <text evidence="1 3">Belongs to the type-B carboxylesterase/lipase family.</text>
</comment>
<dbReference type="InterPro" id="IPR029058">
    <property type="entry name" value="AB_hydrolase_fold"/>
</dbReference>
<comment type="caution">
    <text evidence="5">The sequence shown here is derived from an EMBL/GenBank/DDBJ whole genome shotgun (WGS) entry which is preliminary data.</text>
</comment>
<dbReference type="SUPFAM" id="SSF53474">
    <property type="entry name" value="alpha/beta-Hydrolases"/>
    <property type="match status" value="1"/>
</dbReference>
<dbReference type="InterPro" id="IPR002018">
    <property type="entry name" value="CarbesteraseB"/>
</dbReference>